<protein>
    <submittedName>
        <fullName evidence="4">Putative gas vesicle synthesis protein, GvpF/L-like</fullName>
    </submittedName>
</protein>
<dbReference type="HOGENOM" id="CLU_1096997_0_0_5"/>
<dbReference type="Pfam" id="PF06386">
    <property type="entry name" value="GvpL_GvpF"/>
    <property type="match status" value="1"/>
</dbReference>
<dbReference type="PANTHER" id="PTHR36852:SF1">
    <property type="entry name" value="PROTEIN GVPL 2"/>
    <property type="match status" value="1"/>
</dbReference>
<dbReference type="GO" id="GO:0031411">
    <property type="term" value="C:gas vesicle"/>
    <property type="evidence" value="ECO:0007669"/>
    <property type="project" value="UniProtKB-SubCell"/>
</dbReference>
<name>M4Z3R9_9BRAD</name>
<reference evidence="4 5" key="1">
    <citation type="journal article" date="2013" name="Appl. Environ. Microbiol.">
        <title>Genome analysis suggests that the soil oligotrophic bacterium Agromonas oligotrophica (Bradyrhizobium oligotrophicum) is a nitrogen-fixing symbiont of Aeschynomene indica.</title>
        <authorList>
            <person name="Okubo T."/>
            <person name="Fukushima S."/>
            <person name="Itakura M."/>
            <person name="Oshima K."/>
            <person name="Longtonglang A."/>
            <person name="Teaumroong N."/>
            <person name="Mitsui H."/>
            <person name="Hattori M."/>
            <person name="Hattori R."/>
            <person name="Hattori T."/>
            <person name="Minamisawa K."/>
        </authorList>
    </citation>
    <scope>NUCLEOTIDE SEQUENCE [LARGE SCALE GENOMIC DNA]</scope>
    <source>
        <strain evidence="4 5">S58</strain>
    </source>
</reference>
<dbReference type="STRING" id="1245469.S58_14980"/>
<comment type="subcellular location">
    <subcellularLocation>
        <location evidence="2">Gas vesicle</location>
    </subcellularLocation>
</comment>
<dbReference type="eggNOG" id="ENOG50335UX">
    <property type="taxonomic scope" value="Bacteria"/>
</dbReference>
<dbReference type="AlphaFoldDB" id="M4Z3R9"/>
<evidence type="ECO:0000313" key="4">
    <source>
        <dbReference type="EMBL" id="BAM87506.1"/>
    </source>
</evidence>
<comment type="similarity">
    <text evidence="3">Belongs to the gas vesicle GvpF/GvpL family.</text>
</comment>
<gene>
    <name evidence="4" type="ORF">S58_14980</name>
</gene>
<dbReference type="PATRIC" id="fig|1245469.3.peg.1535"/>
<sequence length="253" mass="27443">MSKANLGIGLVHGVVTAQSAALLPQIVDAFDATEIIVVNTEQQALLISDIPQYLRGHVEADTLFSDPARISTLAMKHHRILQAAAVVTDVVPVRLGTLVRGPSGARDLLNREAVRFAGHLVTIHNALEFSVRILPTEQPSRRVARPVPSSGRDYLRIRRDERCGQRPAVVDITLQELASRAVAIRERQSASRSGGRTPALAEAAFLVDRHALAAFDDCAGRIERQIAENGLALDIFGPWPAYSFVDGARENLG</sequence>
<dbReference type="InterPro" id="IPR009430">
    <property type="entry name" value="GvpL/GvpF"/>
</dbReference>
<dbReference type="GeneID" id="301815438"/>
<dbReference type="GO" id="GO:0031412">
    <property type="term" value="P:gas vesicle organization"/>
    <property type="evidence" value="ECO:0007669"/>
    <property type="project" value="InterPro"/>
</dbReference>
<evidence type="ECO:0000256" key="2">
    <source>
        <dbReference type="ARBA" id="ARBA00035108"/>
    </source>
</evidence>
<evidence type="ECO:0000256" key="3">
    <source>
        <dbReference type="ARBA" id="ARBA00035643"/>
    </source>
</evidence>
<dbReference type="RefSeq" id="WP_015664637.1">
    <property type="nucleotide sequence ID" value="NC_020453.1"/>
</dbReference>
<accession>M4Z3R9</accession>
<organism evidence="4 5">
    <name type="scientific">Bradyrhizobium oligotrophicum S58</name>
    <dbReference type="NCBI Taxonomy" id="1245469"/>
    <lineage>
        <taxon>Bacteria</taxon>
        <taxon>Pseudomonadati</taxon>
        <taxon>Pseudomonadota</taxon>
        <taxon>Alphaproteobacteria</taxon>
        <taxon>Hyphomicrobiales</taxon>
        <taxon>Nitrobacteraceae</taxon>
        <taxon>Bradyrhizobium</taxon>
    </lineage>
</organism>
<dbReference type="Proteomes" id="UP000011841">
    <property type="component" value="Chromosome"/>
</dbReference>
<keyword evidence="1" id="KW-0304">Gas vesicle</keyword>
<keyword evidence="5" id="KW-1185">Reference proteome</keyword>
<dbReference type="EMBL" id="AP012603">
    <property type="protein sequence ID" value="BAM87506.1"/>
    <property type="molecule type" value="Genomic_DNA"/>
</dbReference>
<dbReference type="KEGG" id="aol:S58_14980"/>
<proteinExistence type="inferred from homology"/>
<evidence type="ECO:0000256" key="1">
    <source>
        <dbReference type="ARBA" id="ARBA00022987"/>
    </source>
</evidence>
<evidence type="ECO:0000313" key="5">
    <source>
        <dbReference type="Proteomes" id="UP000011841"/>
    </source>
</evidence>
<dbReference type="PANTHER" id="PTHR36852">
    <property type="entry name" value="PROTEIN GVPL 2"/>
    <property type="match status" value="1"/>
</dbReference>